<reference evidence="1 2" key="1">
    <citation type="submission" date="2018-02" db="EMBL/GenBank/DDBJ databases">
        <title>Complete genome sequence of Streptomyces dengpaensis, the producer of angucyclines.</title>
        <authorList>
            <person name="Yumei L."/>
        </authorList>
    </citation>
    <scope>NUCLEOTIDE SEQUENCE [LARGE SCALE GENOMIC DNA]</scope>
    <source>
        <strain evidence="1 2">XZHG99</strain>
    </source>
</reference>
<accession>A0ABN5HXB7</accession>
<protein>
    <submittedName>
        <fullName evidence="1">Uncharacterized protein</fullName>
    </submittedName>
</protein>
<gene>
    <name evidence="1" type="ORF">C4B68_08510</name>
</gene>
<name>A0ABN5HXB7_9ACTN</name>
<proteinExistence type="predicted"/>
<evidence type="ECO:0000313" key="2">
    <source>
        <dbReference type="Proteomes" id="UP000238413"/>
    </source>
</evidence>
<sequence>MISTMSDAPTLWCGSTLVVFDGPRRLIWRPVSAGRWSLADLWPTARQARQVTDHIEDGGAVLVLVDEEQIDVPMYAEEVAQVPESLAARITVDGDLADLRIPALDWLPEPLRERGRTFLRDTDCHIDRQPDLLLPHLLVEEPGQTPCNLRFARIRHPRPLNNDRLRSAADHLFAPAEATLAMMEAAS</sequence>
<keyword evidence="2" id="KW-1185">Reference proteome</keyword>
<dbReference type="EMBL" id="CP026652">
    <property type="protein sequence ID" value="AVH55804.1"/>
    <property type="molecule type" value="Genomic_DNA"/>
</dbReference>
<dbReference type="Proteomes" id="UP000238413">
    <property type="component" value="Chromosome"/>
</dbReference>
<organism evidence="1 2">
    <name type="scientific">Streptomyces dengpaensis</name>
    <dbReference type="NCBI Taxonomy" id="2049881"/>
    <lineage>
        <taxon>Bacteria</taxon>
        <taxon>Bacillati</taxon>
        <taxon>Actinomycetota</taxon>
        <taxon>Actinomycetes</taxon>
        <taxon>Kitasatosporales</taxon>
        <taxon>Streptomycetaceae</taxon>
        <taxon>Streptomyces</taxon>
    </lineage>
</organism>
<evidence type="ECO:0000313" key="1">
    <source>
        <dbReference type="EMBL" id="AVH55804.1"/>
    </source>
</evidence>